<protein>
    <submittedName>
        <fullName evidence="1">Uncharacterized protein</fullName>
    </submittedName>
</protein>
<reference evidence="1 2" key="1">
    <citation type="journal article" date="2024" name="Plant J.">
        <title>Genome sequences and population genomics reveal climatic adaptation and genomic divergence between two closely related sweetgum species.</title>
        <authorList>
            <person name="Xu W.Q."/>
            <person name="Ren C.Q."/>
            <person name="Zhang X.Y."/>
            <person name="Comes H.P."/>
            <person name="Liu X.H."/>
            <person name="Li Y.G."/>
            <person name="Kettle C.J."/>
            <person name="Jalonen R."/>
            <person name="Gaisberger H."/>
            <person name="Ma Y.Z."/>
            <person name="Qiu Y.X."/>
        </authorList>
    </citation>
    <scope>NUCLEOTIDE SEQUENCE [LARGE SCALE GENOMIC DNA]</scope>
    <source>
        <strain evidence="1">Hangzhou</strain>
    </source>
</reference>
<proteinExistence type="predicted"/>
<comment type="caution">
    <text evidence="1">The sequence shown here is derived from an EMBL/GenBank/DDBJ whole genome shotgun (WGS) entry which is preliminary data.</text>
</comment>
<gene>
    <name evidence="1" type="ORF">L1049_015369</name>
</gene>
<accession>A0AAP0X2H0</accession>
<evidence type="ECO:0000313" key="2">
    <source>
        <dbReference type="Proteomes" id="UP001415857"/>
    </source>
</evidence>
<dbReference type="Proteomes" id="UP001415857">
    <property type="component" value="Unassembled WGS sequence"/>
</dbReference>
<dbReference type="AlphaFoldDB" id="A0AAP0X2H0"/>
<organism evidence="1 2">
    <name type="scientific">Liquidambar formosana</name>
    <name type="common">Formosan gum</name>
    <dbReference type="NCBI Taxonomy" id="63359"/>
    <lineage>
        <taxon>Eukaryota</taxon>
        <taxon>Viridiplantae</taxon>
        <taxon>Streptophyta</taxon>
        <taxon>Embryophyta</taxon>
        <taxon>Tracheophyta</taxon>
        <taxon>Spermatophyta</taxon>
        <taxon>Magnoliopsida</taxon>
        <taxon>eudicotyledons</taxon>
        <taxon>Gunneridae</taxon>
        <taxon>Pentapetalae</taxon>
        <taxon>Saxifragales</taxon>
        <taxon>Altingiaceae</taxon>
        <taxon>Liquidambar</taxon>
    </lineage>
</organism>
<dbReference type="EMBL" id="JBBPBK010000004">
    <property type="protein sequence ID" value="KAK9286961.1"/>
    <property type="molecule type" value="Genomic_DNA"/>
</dbReference>
<evidence type="ECO:0000313" key="1">
    <source>
        <dbReference type="EMBL" id="KAK9286961.1"/>
    </source>
</evidence>
<keyword evidence="2" id="KW-1185">Reference proteome</keyword>
<sequence length="60" mass="6628">MPTKVHTTPDYLVSINILSKVMIQIVESPNIVREKVKMSFVALGFLDGEVSLSGKFKSFG</sequence>
<name>A0AAP0X2H0_LIQFO</name>